<accession>A0A9P4P348</accession>
<sequence>MEESLTTANHAREGRSQASNCQSEYKQHVSTNECADEISSKNILSNLTPHRQNEGVHFLQLPGELRNRIYRLCIERYQMPKYKVEVMRKRPWFDEHVRDYTRATESLLNCRAHTGIWTKDNKALMATCSQVKNEFTSIVKNYKYRQVKILEDADDFEVFQRYVGNDPSELKDIRYILFTGKTLHFLIYDKLEDGIAKLEEHIRCLHEDCWVGMQNWNVDVNRVEFCMFRISDGRLVLMPGEYGSKWWGRLADSELSCEFSAA</sequence>
<evidence type="ECO:0000313" key="2">
    <source>
        <dbReference type="EMBL" id="KAF2436440.1"/>
    </source>
</evidence>
<organism evidence="2 3">
    <name type="scientific">Tothia fuscella</name>
    <dbReference type="NCBI Taxonomy" id="1048955"/>
    <lineage>
        <taxon>Eukaryota</taxon>
        <taxon>Fungi</taxon>
        <taxon>Dikarya</taxon>
        <taxon>Ascomycota</taxon>
        <taxon>Pezizomycotina</taxon>
        <taxon>Dothideomycetes</taxon>
        <taxon>Pleosporomycetidae</taxon>
        <taxon>Venturiales</taxon>
        <taxon>Cylindrosympodiaceae</taxon>
        <taxon>Tothia</taxon>
    </lineage>
</organism>
<gene>
    <name evidence="2" type="ORF">EJ08DRAFT_147027</name>
</gene>
<evidence type="ECO:0000313" key="3">
    <source>
        <dbReference type="Proteomes" id="UP000800235"/>
    </source>
</evidence>
<dbReference type="EMBL" id="MU007010">
    <property type="protein sequence ID" value="KAF2436440.1"/>
    <property type="molecule type" value="Genomic_DNA"/>
</dbReference>
<proteinExistence type="predicted"/>
<name>A0A9P4P348_9PEZI</name>
<dbReference type="AlphaFoldDB" id="A0A9P4P348"/>
<keyword evidence="3" id="KW-1185">Reference proteome</keyword>
<comment type="caution">
    <text evidence="2">The sequence shown here is derived from an EMBL/GenBank/DDBJ whole genome shotgun (WGS) entry which is preliminary data.</text>
</comment>
<dbReference type="Proteomes" id="UP000800235">
    <property type="component" value="Unassembled WGS sequence"/>
</dbReference>
<feature type="region of interest" description="Disordered" evidence="1">
    <location>
        <begin position="1"/>
        <end position="23"/>
    </location>
</feature>
<evidence type="ECO:0000256" key="1">
    <source>
        <dbReference type="SAM" id="MobiDB-lite"/>
    </source>
</evidence>
<protein>
    <submittedName>
        <fullName evidence="2">Uncharacterized protein</fullName>
    </submittedName>
</protein>
<reference evidence="2" key="1">
    <citation type="journal article" date="2020" name="Stud. Mycol.">
        <title>101 Dothideomycetes genomes: a test case for predicting lifestyles and emergence of pathogens.</title>
        <authorList>
            <person name="Haridas S."/>
            <person name="Albert R."/>
            <person name="Binder M."/>
            <person name="Bloem J."/>
            <person name="Labutti K."/>
            <person name="Salamov A."/>
            <person name="Andreopoulos B."/>
            <person name="Baker S."/>
            <person name="Barry K."/>
            <person name="Bills G."/>
            <person name="Bluhm B."/>
            <person name="Cannon C."/>
            <person name="Castanera R."/>
            <person name="Culley D."/>
            <person name="Daum C."/>
            <person name="Ezra D."/>
            <person name="Gonzalez J."/>
            <person name="Henrissat B."/>
            <person name="Kuo A."/>
            <person name="Liang C."/>
            <person name="Lipzen A."/>
            <person name="Lutzoni F."/>
            <person name="Magnuson J."/>
            <person name="Mondo S."/>
            <person name="Nolan M."/>
            <person name="Ohm R."/>
            <person name="Pangilinan J."/>
            <person name="Park H.-J."/>
            <person name="Ramirez L."/>
            <person name="Alfaro M."/>
            <person name="Sun H."/>
            <person name="Tritt A."/>
            <person name="Yoshinaga Y."/>
            <person name="Zwiers L.-H."/>
            <person name="Turgeon B."/>
            <person name="Goodwin S."/>
            <person name="Spatafora J."/>
            <person name="Crous P."/>
            <person name="Grigoriev I."/>
        </authorList>
    </citation>
    <scope>NUCLEOTIDE SEQUENCE</scope>
    <source>
        <strain evidence="2">CBS 130266</strain>
    </source>
</reference>